<dbReference type="EMBL" id="CM040457">
    <property type="protein sequence ID" value="MCI4377651.1"/>
    <property type="molecule type" value="Genomic_DNA"/>
</dbReference>
<gene>
    <name evidence="1" type="ORF">PGIGA_G00206000</name>
</gene>
<dbReference type="Proteomes" id="UP000829447">
    <property type="component" value="Linkage Group LG4"/>
</dbReference>
<sequence length="2476" mass="275431">MSGLFFLLLALATCSTGQFQGVLQNHLSYKKVCDFSASYTDGSDQEFYGSCDFEKDACGWKDISKNEFRWRLEKANISSVPGVDHTTGTPWGQVMHVEGENPGFFSKAILEFSFPQHTALGCQISFWYHLHDPVGISSNFDLSLDTNGSSVVLWEIKQGQTNGWVNTTVRIGNRPKGSKLLFSVVPTYIGRQDIMMDDITLMGCAEGDIPAGSEQLNCDFERNTCGWYIDQSASLTWEREKPSDDNQGPGHDQTTGSGYYMFVATKNNSNPSQTARLLSYPQQAKCVSFWYHIYVANIGSLRFISKNTNGTETVMWTRTGTQGNKWRFADLSFATSDSPVQFIFEAILGGTDGSIALDEVQVWSSVNGSCPPERECTFQSSLCGLEPDPAADFPWVRITGMQAAGSASPSKDHTLGTDQGYYLSAQLWDRPSGSQSRMVTRFYEPNLESEECWMFWYHMSGRDVGMLNVYLHESHNSRVTLWSRSGDQGERWRPGRATVVTPLSPYQIVFEAVAGEGQVMDIAIDDLSVLNGPCPPHGLCDFEMDLCYWVNSALSIHSVAWSWTSGVSASLFAPQVDHTTNSNLGHYMAFDTKHSTYEQIAYLQSELMQPTDRACLEFWYHMDMWHVIEKLTLTVYVNESGILHFLWNQTGTQGRVWHKITLDYEASEQYQLVFEAKRPPHHGGVIALDDIYIRESVSCADVITTTLAPTTHPTTPPASSMDCSFEDGLCTWVQESEDGFDWTRQQGLQVDTSNKGLLYDHTIGNKHGFYLALNMSGDKDGETAVLSAPVNIQAPTMCVGFWYFMQGPSVAKLDLVVKMKTTELVVWTRKGSEAAEWLKAQVTVNLVDTQRVKFTGSRNAKSSGFIALDDVRVTPGACEDHSPCGFESSSLCGFDQDISDSTHWLRVNGSTGHVDHTYRTQMGHSMAVLGKELLKPETTHLLTPAYSKTTESCLQFWYWLSVGSGDSLSVHVYLNGELGPALWSLSGVPSTGWEVAEVTVSSPAKFRVAFKAKLSPGQESFILLDDVSVRNRACLPTGSCDFESGLCTWVNSDLDDHDWVHADGHAGGPLIDHTTHTTDGRFMLSQMTNLDNSSTAMLISEQIQQSSDSCLSFWYNVNYSNSGTLRVFLEIENTQRRLILKTSAAEHSWRNFSTTVSETKPYKIVLDAESENGGFIAVDDITVTKGQCKEGTVVSGVFVGCQFEMDSCEWKDVSVGQFSWQRGRNGTASDNTGPSVDHTTGTELGWYMAVDASSGEQNSYAALQSPAMRQASTECMLEFYYHMYGEGIGELKVFLQEGLRKTPIWWKSGDHGDKWHRAEVAVGRTHQVFTVIFEATRTFSELGDIAIDDIAFLSCSLPEPQESCPPNTFTCSNRVCVDVSRICDFSDDCGDGSDEAQCGIGELKVFLQEGLRKTPIWWKSGDHGDKWHQAEVAVGRTHQVFTVIFEATRTFSELGDIAIDDIAFLSCSLPEPQESCPPNTFTCSNRVCVDVSRICDFSDDCGDGSDEAQCDGLAYKQRCSFEQGMCLWEISEEWARWMLDRGEGAWPQHGPPRDHTRNIAAGHYIIPASQSQTAVIISSTLLPSSNCTVIFYHFSHGNNSTARLTMRLRTLRSGDKDIILWQQNAACGFHWQRTEVIFSSLVKAKIVFQFDGNGKSQEEYIAVDDVSFSPNCVHDPNNSQLPVSPPTAPPTVTPTTPTPTEHPCREDEFHCWRSDGRKCIATTARCDYSIDCPLGEDEDTCGPCTFEYGLCNWSDISQDNIKWQRVKVSENTEPPTDHTTGTGHYVYVNLSSVPSENEVQFESPSLPPTSPYCQLLFHFYLGGEDGVRGLSVFMQNEENNRTQLWTRTNSTEKHWTLEHLAIGKQQQRYRIIFSSPTTSPHTSNKAVHHGASLDDISFLNCETSYQPPALSTAGCSFEEDLCRWVQGSTGDFYWLRKSGPTETVNTGPAGDHTSGTGYFLYIESSTANKRGHVAQLKSPVLPPAGENGYCLKIQYHMFGATVGSLNIILHSVESRVSTVVWQRVGSQGNEWHVAQRHVTLHEVHQILIEASVGGEAGDIAIDDLSFTEGACAPTDGLCDFEEGSCDWTQEVDDDLDWVKGSGNTPVIKFQPSFDHTTNTDSGHYFYMDSSSHVSGHTARMYSPLFTAGRSQCLHLWYYMSGKDTGTLNVYQAYSNGARSLLLSQSGEQGKLWRFAQAPLPHTGPEYRIVVEGIKGQTEQGTVAVDDVLVSHYPCTGPGHCDFEVNMCSWRNLMAEDNMDWLRNQGNSRAPSTGPSVDHTTNSSIGYYLYVDTTVGRWGDRALLLSEIFPPGNRVQCFTFWYHMYGQNVGTLNLYINNRTLHDNGDRLGYLIWTDSGDQGDVWWTARVNTHQIEPFWFVFEYRRGKASGGDVAIDDIQITYTSCDPEPPTTGAPSNVSGIRIGVAVAVTLLVIAIVCSALYMLQRRSSNREYTTEHEVLEENAVYDLHDCEPEDSES</sequence>
<reference evidence="1 2" key="1">
    <citation type="journal article" date="2022" name="bioRxiv">
        <title>An ancient truncated duplication of the anti-Mullerian hormone receptor type 2 gene is a potential conserved master sex determinant in the Pangasiidae catfish family.</title>
        <authorList>
            <person name="Wen M."/>
            <person name="Pan Q."/>
            <person name="Jouanno E."/>
            <person name="Montfort J."/>
            <person name="Zahm M."/>
            <person name="Cabau C."/>
            <person name="Klopp C."/>
            <person name="Iampietro C."/>
            <person name="Roques C."/>
            <person name="Bouchez O."/>
            <person name="Castinel A."/>
            <person name="Donnadieu C."/>
            <person name="Parrinello H."/>
            <person name="Poncet C."/>
            <person name="Belmonte E."/>
            <person name="Gautier V."/>
            <person name="Avarre J.-C."/>
            <person name="Dugue R."/>
            <person name="Gustiano R."/>
            <person name="Ha T.T.T."/>
            <person name="Campet M."/>
            <person name="Sriphairoj K."/>
            <person name="Ribolli J."/>
            <person name="de Almeida F.L."/>
            <person name="Desvignes T."/>
            <person name="Postlethwait J.H."/>
            <person name="Bucao C.F."/>
            <person name="Robinson-Rechavi M."/>
            <person name="Bobe J."/>
            <person name="Herpin A."/>
            <person name="Guiguen Y."/>
        </authorList>
    </citation>
    <scope>NUCLEOTIDE SEQUENCE [LARGE SCALE GENOMIC DNA]</scope>
    <source>
        <strain evidence="1">YG-Dec2019</strain>
    </source>
</reference>
<protein>
    <submittedName>
        <fullName evidence="1">Uncharacterized protein</fullName>
    </submittedName>
</protein>
<evidence type="ECO:0000313" key="1">
    <source>
        <dbReference type="EMBL" id="MCI4377651.1"/>
    </source>
</evidence>
<proteinExistence type="predicted"/>
<evidence type="ECO:0000313" key="2">
    <source>
        <dbReference type="Proteomes" id="UP000829447"/>
    </source>
</evidence>
<keyword evidence="2" id="KW-1185">Reference proteome</keyword>
<accession>A0ACC5WF75</accession>
<name>A0ACC5WF75_PANGG</name>
<organism evidence="1 2">
    <name type="scientific">Pangasianodon gigas</name>
    <name type="common">Mekong giant catfish</name>
    <name type="synonym">Pangasius gigas</name>
    <dbReference type="NCBI Taxonomy" id="30993"/>
    <lineage>
        <taxon>Eukaryota</taxon>
        <taxon>Metazoa</taxon>
        <taxon>Chordata</taxon>
        <taxon>Craniata</taxon>
        <taxon>Vertebrata</taxon>
        <taxon>Euteleostomi</taxon>
        <taxon>Actinopterygii</taxon>
        <taxon>Neopterygii</taxon>
        <taxon>Teleostei</taxon>
        <taxon>Ostariophysi</taxon>
        <taxon>Siluriformes</taxon>
        <taxon>Pangasiidae</taxon>
        <taxon>Pangasianodon</taxon>
    </lineage>
</organism>
<comment type="caution">
    <text evidence="1">The sequence shown here is derived from an EMBL/GenBank/DDBJ whole genome shotgun (WGS) entry which is preliminary data.</text>
</comment>